<evidence type="ECO:0000313" key="5">
    <source>
        <dbReference type="EMBL" id="MFD2753923.1"/>
    </source>
</evidence>
<sequence length="837" mass="92525">MTMQRLNVIQPSMAYAMLDALQEALWLLDARQLTVVYANAASQSLTGFDAVQVRGQPVQVLAGTPLQQAFWSDPLNWQAGAPFLTQIRRADGQLIPVEMKVSPLTAQADGVLVLSMLDRREQAQHEAELESLLSELRATLESAADGMLVCTLEGSIRAFNHRFADLWQLPISFLTQGDDAAILAHMTAQVVNGETEFRNLITAPEQAMIETSDVLELVNGTVVERRSVPQLCRGVPTGRIYSFRDITDAAQSAADLRLAARVFESSLDGIFIADAVHRIVRTNPACVRLLQGVEAQGQTVAALFESDTGPVEALGEWARARWEQGGFWEGNLWLKLADGRRCAVWLSWVALRDASDEIVQSIGFMRDMTQQYMDQQRIEQLAYSDPLTDLPNRLALSMRVEAAIAEARMTGSVLSILFVDLDRFKIINDSLGHEFGDRVLRLVAQRLSALMRAEDMLCRLGGDEFVICLQGCDAERAAAVAERILREMQQPFMLDGLGFSVQCSIGVAQFPTDGLTLDELIRQADIAMYRVKERGRGNFSFYQPQMSAGLLSRMKLEHAMRQALDKGHMAIYYQPQVHIETDRIVAAEALMRWTDPEFGVVSPAVFIPLAEESGYIVTLGAWVLEQSVQEAARWYFQGTPLKVSVNVSALEFRQPDFVERLLQVLQRNALPAQWLELELTESILLTDAQEMALRVRQIAELGVGLVIDDFGTGYSSMAYLKKLPISKIKVDQSFVRGLPEDEEDRAIVAAVISIGQALGVEVVAEGVETGEQCAAIYNMRGSYFQGYLCAPALPPEQLLQRLKAQHEQGVGAVAYSQSLELSMDANADGAGMAGSRQ</sequence>
<dbReference type="CDD" id="cd01949">
    <property type="entry name" value="GGDEF"/>
    <property type="match status" value="1"/>
</dbReference>
<evidence type="ECO:0000259" key="1">
    <source>
        <dbReference type="PROSITE" id="PS50112"/>
    </source>
</evidence>
<evidence type="ECO:0000259" key="3">
    <source>
        <dbReference type="PROSITE" id="PS50883"/>
    </source>
</evidence>
<name>A0ABW5UJV5_9BURK</name>
<feature type="domain" description="PAC" evidence="2">
    <location>
        <begin position="328"/>
        <end position="380"/>
    </location>
</feature>
<dbReference type="Proteomes" id="UP001597463">
    <property type="component" value="Unassembled WGS sequence"/>
</dbReference>
<protein>
    <submittedName>
        <fullName evidence="5">EAL domain-containing protein</fullName>
    </submittedName>
</protein>
<dbReference type="Pfam" id="PF13426">
    <property type="entry name" value="PAS_9"/>
    <property type="match status" value="2"/>
</dbReference>
<gene>
    <name evidence="5" type="ORF">ACFSW6_07460</name>
</gene>
<feature type="domain" description="EAL" evidence="3">
    <location>
        <begin position="553"/>
        <end position="806"/>
    </location>
</feature>
<dbReference type="EMBL" id="JBHUMV010000003">
    <property type="protein sequence ID" value="MFD2753923.1"/>
    <property type="molecule type" value="Genomic_DNA"/>
</dbReference>
<comment type="caution">
    <text evidence="5">The sequence shown here is derived from an EMBL/GenBank/DDBJ whole genome shotgun (WGS) entry which is preliminary data.</text>
</comment>
<dbReference type="NCBIfam" id="TIGR00254">
    <property type="entry name" value="GGDEF"/>
    <property type="match status" value="1"/>
</dbReference>
<dbReference type="Gene3D" id="3.20.20.450">
    <property type="entry name" value="EAL domain"/>
    <property type="match status" value="1"/>
</dbReference>
<dbReference type="CDD" id="cd01948">
    <property type="entry name" value="EAL"/>
    <property type="match status" value="1"/>
</dbReference>
<dbReference type="SMART" id="SM00086">
    <property type="entry name" value="PAC"/>
    <property type="match status" value="2"/>
</dbReference>
<dbReference type="InterPro" id="IPR035919">
    <property type="entry name" value="EAL_sf"/>
</dbReference>
<keyword evidence="6" id="KW-1185">Reference proteome</keyword>
<dbReference type="InterPro" id="IPR000160">
    <property type="entry name" value="GGDEF_dom"/>
</dbReference>
<accession>A0ABW5UJV5</accession>
<dbReference type="InterPro" id="IPR029787">
    <property type="entry name" value="Nucleotide_cyclase"/>
</dbReference>
<dbReference type="Pfam" id="PF00990">
    <property type="entry name" value="GGDEF"/>
    <property type="match status" value="1"/>
</dbReference>
<dbReference type="SUPFAM" id="SSF55785">
    <property type="entry name" value="PYP-like sensor domain (PAS domain)"/>
    <property type="match status" value="3"/>
</dbReference>
<dbReference type="PROSITE" id="PS50113">
    <property type="entry name" value="PAC"/>
    <property type="match status" value="1"/>
</dbReference>
<feature type="domain" description="GGDEF" evidence="4">
    <location>
        <begin position="412"/>
        <end position="544"/>
    </location>
</feature>
<dbReference type="Gene3D" id="3.30.70.270">
    <property type="match status" value="1"/>
</dbReference>
<dbReference type="PROSITE" id="PS50883">
    <property type="entry name" value="EAL"/>
    <property type="match status" value="1"/>
</dbReference>
<evidence type="ECO:0000313" key="6">
    <source>
        <dbReference type="Proteomes" id="UP001597463"/>
    </source>
</evidence>
<dbReference type="PROSITE" id="PS50887">
    <property type="entry name" value="GGDEF"/>
    <property type="match status" value="1"/>
</dbReference>
<dbReference type="SMART" id="SM00052">
    <property type="entry name" value="EAL"/>
    <property type="match status" value="1"/>
</dbReference>
<dbReference type="InterPro" id="IPR043128">
    <property type="entry name" value="Rev_trsase/Diguanyl_cyclase"/>
</dbReference>
<dbReference type="PANTHER" id="PTHR44757">
    <property type="entry name" value="DIGUANYLATE CYCLASE DGCP"/>
    <property type="match status" value="1"/>
</dbReference>
<evidence type="ECO:0000259" key="2">
    <source>
        <dbReference type="PROSITE" id="PS50113"/>
    </source>
</evidence>
<feature type="domain" description="PAS" evidence="1">
    <location>
        <begin position="10"/>
        <end position="56"/>
    </location>
</feature>
<dbReference type="SUPFAM" id="SSF55073">
    <property type="entry name" value="Nucleotide cyclase"/>
    <property type="match status" value="1"/>
</dbReference>
<reference evidence="6" key="1">
    <citation type="journal article" date="2019" name="Int. J. Syst. Evol. Microbiol.">
        <title>The Global Catalogue of Microorganisms (GCM) 10K type strain sequencing project: providing services to taxonomists for standard genome sequencing and annotation.</title>
        <authorList>
            <consortium name="The Broad Institute Genomics Platform"/>
            <consortium name="The Broad Institute Genome Sequencing Center for Infectious Disease"/>
            <person name="Wu L."/>
            <person name="Ma J."/>
        </authorList>
    </citation>
    <scope>NUCLEOTIDE SEQUENCE [LARGE SCALE GENOMIC DNA]</scope>
    <source>
        <strain evidence="6">TISTR 1906</strain>
    </source>
</reference>
<dbReference type="RefSeq" id="WP_066470507.1">
    <property type="nucleotide sequence ID" value="NZ_BCNT01000001.1"/>
</dbReference>
<dbReference type="Gene3D" id="3.30.450.20">
    <property type="entry name" value="PAS domain"/>
    <property type="match status" value="3"/>
</dbReference>
<dbReference type="PANTHER" id="PTHR44757:SF2">
    <property type="entry name" value="BIOFILM ARCHITECTURE MAINTENANCE PROTEIN MBAA"/>
    <property type="match status" value="1"/>
</dbReference>
<proteinExistence type="predicted"/>
<dbReference type="SMART" id="SM00267">
    <property type="entry name" value="GGDEF"/>
    <property type="match status" value="1"/>
</dbReference>
<dbReference type="SMART" id="SM00091">
    <property type="entry name" value="PAS"/>
    <property type="match status" value="3"/>
</dbReference>
<dbReference type="PROSITE" id="PS50112">
    <property type="entry name" value="PAS"/>
    <property type="match status" value="1"/>
</dbReference>
<dbReference type="InterPro" id="IPR001633">
    <property type="entry name" value="EAL_dom"/>
</dbReference>
<dbReference type="InterPro" id="IPR000700">
    <property type="entry name" value="PAS-assoc_C"/>
</dbReference>
<dbReference type="CDD" id="cd00130">
    <property type="entry name" value="PAS"/>
    <property type="match status" value="2"/>
</dbReference>
<dbReference type="Pfam" id="PF13188">
    <property type="entry name" value="PAS_8"/>
    <property type="match status" value="1"/>
</dbReference>
<dbReference type="InterPro" id="IPR000014">
    <property type="entry name" value="PAS"/>
</dbReference>
<dbReference type="InterPro" id="IPR052155">
    <property type="entry name" value="Biofilm_reg_signaling"/>
</dbReference>
<dbReference type="Pfam" id="PF00563">
    <property type="entry name" value="EAL"/>
    <property type="match status" value="1"/>
</dbReference>
<organism evidence="5 6">
    <name type="scientific">Comamonas terrae</name>
    <dbReference type="NCBI Taxonomy" id="673548"/>
    <lineage>
        <taxon>Bacteria</taxon>
        <taxon>Pseudomonadati</taxon>
        <taxon>Pseudomonadota</taxon>
        <taxon>Betaproteobacteria</taxon>
        <taxon>Burkholderiales</taxon>
        <taxon>Comamonadaceae</taxon>
        <taxon>Comamonas</taxon>
    </lineage>
</organism>
<dbReference type="InterPro" id="IPR035965">
    <property type="entry name" value="PAS-like_dom_sf"/>
</dbReference>
<evidence type="ECO:0000259" key="4">
    <source>
        <dbReference type="PROSITE" id="PS50887"/>
    </source>
</evidence>
<dbReference type="SUPFAM" id="SSF141868">
    <property type="entry name" value="EAL domain-like"/>
    <property type="match status" value="1"/>
</dbReference>
<dbReference type="InterPro" id="IPR001610">
    <property type="entry name" value="PAC"/>
</dbReference>